<evidence type="ECO:0000256" key="2">
    <source>
        <dbReference type="ARBA" id="ARBA00022475"/>
    </source>
</evidence>
<feature type="transmembrane region" description="Helical" evidence="9">
    <location>
        <begin position="259"/>
        <end position="279"/>
    </location>
</feature>
<evidence type="ECO:0000313" key="11">
    <source>
        <dbReference type="Proteomes" id="UP001595792"/>
    </source>
</evidence>
<evidence type="ECO:0000256" key="7">
    <source>
        <dbReference type="ARBA" id="ARBA00022989"/>
    </source>
</evidence>
<feature type="transmembrane region" description="Helical" evidence="9">
    <location>
        <begin position="97"/>
        <end position="120"/>
    </location>
</feature>
<feature type="transmembrane region" description="Helical" evidence="9">
    <location>
        <begin position="291"/>
        <end position="310"/>
    </location>
</feature>
<keyword evidence="6" id="KW-0769">Symport</keyword>
<keyword evidence="8 9" id="KW-0472">Membrane</keyword>
<evidence type="ECO:0000256" key="8">
    <source>
        <dbReference type="ARBA" id="ARBA00023136"/>
    </source>
</evidence>
<sequence>MNFILGLVLHAIGGFASGSFLIPFKRVKDWAWESSWLISGVAAWIIMPWLTGYLTIPDLFNLFRDVDSSTLLWCLLFGSLWGLGSMTFGLSMRYLGFSLGFSITLGLCAVLGTLVPPIFYGTFSQLLNNVSGLTTLAGVFICLLGIGVCGWAGILKERSLSIEKKKETIKEFNFGKGIVTALFSGILSSCFAFGLTAGKPLADLAISRGVAPLWQNNAVLIMVLMGGFVTNIVWCIVLNARNRTAGDYTKKTDFQKSNYFFSALAGIIWYLQFMFYGMGSTRMGDYDFASWSIHMAFVITFSNLWGLYFKEWKGSNSSTMKTIFTGIAIVIISTLVIGYGSYLNSTGQ</sequence>
<keyword evidence="11" id="KW-1185">Reference proteome</keyword>
<feature type="transmembrane region" description="Helical" evidence="9">
    <location>
        <begin position="322"/>
        <end position="342"/>
    </location>
</feature>
<keyword evidence="2" id="KW-1003">Cell membrane</keyword>
<dbReference type="InterPro" id="IPR004673">
    <property type="entry name" value="L-rhamnose-proton_sym_RhaT"/>
</dbReference>
<dbReference type="EMBL" id="JBHSBY010000129">
    <property type="protein sequence ID" value="MFC4197856.1"/>
    <property type="molecule type" value="Genomic_DNA"/>
</dbReference>
<reference evidence="11" key="1">
    <citation type="journal article" date="2019" name="Int. J. Syst. Evol. Microbiol.">
        <title>The Global Catalogue of Microorganisms (GCM) 10K type strain sequencing project: providing services to taxonomists for standard genome sequencing and annotation.</title>
        <authorList>
            <consortium name="The Broad Institute Genomics Platform"/>
            <consortium name="The Broad Institute Genome Sequencing Center for Infectious Disease"/>
            <person name="Wu L."/>
            <person name="Ma J."/>
        </authorList>
    </citation>
    <scope>NUCLEOTIDE SEQUENCE [LARGE SCALE GENOMIC DNA]</scope>
    <source>
        <strain evidence="11">CCM 8689</strain>
    </source>
</reference>
<gene>
    <name evidence="10" type="primary">rhaT</name>
    <name evidence="10" type="ORF">ACFOUY_14215</name>
</gene>
<dbReference type="NCBIfam" id="NF010024">
    <property type="entry name" value="PRK13499.1-4"/>
    <property type="match status" value="1"/>
</dbReference>
<evidence type="ECO:0000256" key="5">
    <source>
        <dbReference type="ARBA" id="ARBA00022692"/>
    </source>
</evidence>
<comment type="caution">
    <text evidence="10">The sequence shown here is derived from an EMBL/GenBank/DDBJ whole genome shotgun (WGS) entry which is preliminary data.</text>
</comment>
<keyword evidence="1" id="KW-0813">Transport</keyword>
<evidence type="ECO:0000313" key="10">
    <source>
        <dbReference type="EMBL" id="MFC4197856.1"/>
    </source>
</evidence>
<keyword evidence="3" id="KW-0997">Cell inner membrane</keyword>
<evidence type="ECO:0000256" key="4">
    <source>
        <dbReference type="ARBA" id="ARBA00022597"/>
    </source>
</evidence>
<evidence type="ECO:0000256" key="1">
    <source>
        <dbReference type="ARBA" id="ARBA00022448"/>
    </source>
</evidence>
<keyword evidence="7 9" id="KW-1133">Transmembrane helix</keyword>
<accession>A0ABV8NN93</accession>
<evidence type="ECO:0000256" key="6">
    <source>
        <dbReference type="ARBA" id="ARBA00022847"/>
    </source>
</evidence>
<feature type="transmembrane region" description="Helical" evidence="9">
    <location>
        <begin position="6"/>
        <end position="24"/>
    </location>
</feature>
<proteinExistence type="predicted"/>
<feature type="transmembrane region" description="Helical" evidence="9">
    <location>
        <begin position="36"/>
        <end position="56"/>
    </location>
</feature>
<dbReference type="Proteomes" id="UP001595792">
    <property type="component" value="Unassembled WGS sequence"/>
</dbReference>
<evidence type="ECO:0000256" key="3">
    <source>
        <dbReference type="ARBA" id="ARBA00022519"/>
    </source>
</evidence>
<feature type="transmembrane region" description="Helical" evidence="9">
    <location>
        <begin position="218"/>
        <end position="238"/>
    </location>
</feature>
<keyword evidence="5 9" id="KW-0812">Transmembrane</keyword>
<dbReference type="Pfam" id="PF06379">
    <property type="entry name" value="RhaT"/>
    <property type="match status" value="1"/>
</dbReference>
<dbReference type="RefSeq" id="WP_378961500.1">
    <property type="nucleotide sequence ID" value="NZ_JBHRXC010000016.1"/>
</dbReference>
<protein>
    <submittedName>
        <fullName evidence="10">L-rhamnose/proton symporter RhaT</fullName>
    </submittedName>
</protein>
<feature type="transmembrane region" description="Helical" evidence="9">
    <location>
        <begin position="68"/>
        <end position="90"/>
    </location>
</feature>
<organism evidence="10 11">
    <name type="scientific">Pedobacter jamesrossensis</name>
    <dbReference type="NCBI Taxonomy" id="1908238"/>
    <lineage>
        <taxon>Bacteria</taxon>
        <taxon>Pseudomonadati</taxon>
        <taxon>Bacteroidota</taxon>
        <taxon>Sphingobacteriia</taxon>
        <taxon>Sphingobacteriales</taxon>
        <taxon>Sphingobacteriaceae</taxon>
        <taxon>Pedobacter</taxon>
    </lineage>
</organism>
<keyword evidence="4" id="KW-0762">Sugar transport</keyword>
<name>A0ABV8NN93_9SPHI</name>
<evidence type="ECO:0000256" key="9">
    <source>
        <dbReference type="SAM" id="Phobius"/>
    </source>
</evidence>
<feature type="transmembrane region" description="Helical" evidence="9">
    <location>
        <begin position="174"/>
        <end position="198"/>
    </location>
</feature>
<feature type="transmembrane region" description="Helical" evidence="9">
    <location>
        <begin position="132"/>
        <end position="154"/>
    </location>
</feature>